<dbReference type="GO" id="GO:0016787">
    <property type="term" value="F:hydrolase activity"/>
    <property type="evidence" value="ECO:0007669"/>
    <property type="project" value="InterPro"/>
</dbReference>
<dbReference type="Pfam" id="PF00149">
    <property type="entry name" value="Metallophos"/>
    <property type="match status" value="1"/>
</dbReference>
<dbReference type="AlphaFoldDB" id="S5DLD1"/>
<protein>
    <submittedName>
        <fullName evidence="2">Putative phosphoesterase</fullName>
    </submittedName>
</protein>
<sequence>MIFISDVHHGLDSLENLPSGKGPLVILGDLINWIDYRNGDGIAKDVFGEESVAKLVELRKKHDFTNRKELWNELFSKNKEAKQTKIEESMYRQYNEVFDKIKNFEVFLIPGNVDSLKILDETKTNNVTNIDGETLDYKGFKIGFAGGGVPTPINARGEIPEEEFKSKIENLGDIDIICTHAPPYVDELITDVITNKKEQGWKSLKTFIQDKEPKFSIFGDVHQPKAYEWKIGLTKCINVGYFRSSSNYLDIETLSI</sequence>
<dbReference type="SUPFAM" id="SSF56300">
    <property type="entry name" value="Metallo-dependent phosphatases"/>
    <property type="match status" value="1"/>
</dbReference>
<dbReference type="InterPro" id="IPR004843">
    <property type="entry name" value="Calcineurin-like_PHP"/>
</dbReference>
<organism evidence="2">
    <name type="scientific">Candidatus Actinomarina minuta</name>
    <dbReference type="NCBI Taxonomy" id="1389454"/>
    <lineage>
        <taxon>Bacteria</taxon>
        <taxon>Bacillati</taxon>
        <taxon>Actinomycetota</taxon>
        <taxon>Actinomycetes</taxon>
        <taxon>Candidatus Actinomarinidae</taxon>
        <taxon>Candidatus Actinomarinales</taxon>
        <taxon>Candidatus Actinomarineae</taxon>
        <taxon>Candidatus Actinomarinaceae</taxon>
        <taxon>Candidatus Actinomarina</taxon>
    </lineage>
</organism>
<dbReference type="InterPro" id="IPR029052">
    <property type="entry name" value="Metallo-depent_PP-like"/>
</dbReference>
<reference evidence="2" key="1">
    <citation type="journal article" date="2013" name="Sci. Rep.">
        <title>Metagenomics uncovers a new group of low GC and ultra-small marine Actinobacteria.</title>
        <authorList>
            <person name="Ghai R."/>
            <person name="Mizuno C.M."/>
            <person name="Picazo A."/>
            <person name="Camacho A."/>
            <person name="Rodriguez-Valera F."/>
        </authorList>
    </citation>
    <scope>NUCLEOTIDE SEQUENCE</scope>
</reference>
<proteinExistence type="predicted"/>
<evidence type="ECO:0000313" key="2">
    <source>
        <dbReference type="EMBL" id="AGQ19664.1"/>
    </source>
</evidence>
<dbReference type="Gene3D" id="3.60.21.10">
    <property type="match status" value="1"/>
</dbReference>
<feature type="domain" description="Calcineurin-like phosphoesterase" evidence="1">
    <location>
        <begin position="2"/>
        <end position="224"/>
    </location>
</feature>
<evidence type="ECO:0000259" key="1">
    <source>
        <dbReference type="Pfam" id="PF00149"/>
    </source>
</evidence>
<name>S5DLD1_9ACTN</name>
<accession>S5DLD1</accession>
<dbReference type="EMBL" id="KC811139">
    <property type="protein sequence ID" value="AGQ19664.1"/>
    <property type="molecule type" value="Genomic_DNA"/>
</dbReference>